<organism evidence="1">
    <name type="scientific">hydrocarbon metagenome</name>
    <dbReference type="NCBI Taxonomy" id="938273"/>
    <lineage>
        <taxon>unclassified sequences</taxon>
        <taxon>metagenomes</taxon>
        <taxon>ecological metagenomes</taxon>
    </lineage>
</organism>
<sequence>MQMHDILQQDPEIWRLFTCAEEYGETFRDGYDRFPHYISNHRKPFEPHALQYLAEQGYLPEYPDGQPFAVCLTHDIDIVYKPALFKGYDALRSLKKGAFIKSLKNVWQVRSKKLPRCNFQEIMALEEGYGARSSFHFLALAPGTRTTPTMSGVPALLTLSLFTCEKVSGTQFQGQTEPWVKRIAIIGHRRELMGSL</sequence>
<comment type="caution">
    <text evidence="1">The sequence shown here is derived from an EMBL/GenBank/DDBJ whole genome shotgun (WGS) entry which is preliminary data.</text>
</comment>
<dbReference type="EMBL" id="LNQE01001246">
    <property type="protein sequence ID" value="KUG19911.1"/>
    <property type="molecule type" value="Genomic_DNA"/>
</dbReference>
<accession>A0A0W8FGB0</accession>
<name>A0A0W8FGB0_9ZZZZ</name>
<protein>
    <submittedName>
        <fullName evidence="1">Uncharacterized protein</fullName>
    </submittedName>
</protein>
<dbReference type="AlphaFoldDB" id="A0A0W8FGB0"/>
<reference evidence="1" key="1">
    <citation type="journal article" date="2015" name="Proc. Natl. Acad. Sci. U.S.A.">
        <title>Networks of energetic and metabolic interactions define dynamics in microbial communities.</title>
        <authorList>
            <person name="Embree M."/>
            <person name="Liu J.K."/>
            <person name="Al-Bassam M.M."/>
            <person name="Zengler K."/>
        </authorList>
    </citation>
    <scope>NUCLEOTIDE SEQUENCE</scope>
</reference>
<proteinExistence type="predicted"/>
<evidence type="ECO:0000313" key="1">
    <source>
        <dbReference type="EMBL" id="KUG19911.1"/>
    </source>
</evidence>
<gene>
    <name evidence="1" type="ORF">ASZ90_010370</name>
</gene>